<keyword evidence="8" id="KW-1185">Reference proteome</keyword>
<dbReference type="InterPro" id="IPR000982">
    <property type="entry name" value="Matrix_Paramyxo_N"/>
</dbReference>
<keyword evidence="4" id="KW-0468">Viral matrix protein</keyword>
<keyword evidence="3" id="KW-0946">Virion</keyword>
<evidence type="ECO:0000313" key="8">
    <source>
        <dbReference type="Proteomes" id="UP000116133"/>
    </source>
</evidence>
<evidence type="ECO:0000313" key="7">
    <source>
        <dbReference type="EMBL" id="AFP87277.1"/>
    </source>
</evidence>
<feature type="domain" description="Matrix protein C-terminal Paramyxoviridae" evidence="6">
    <location>
        <begin position="196"/>
        <end position="354"/>
    </location>
</feature>
<dbReference type="KEGG" id="vg:20964374"/>
<dbReference type="InterPro" id="IPR042539">
    <property type="entry name" value="Matrix_C"/>
</dbReference>
<comment type="subcellular location">
    <subcellularLocation>
        <location evidence="1">Virion</location>
    </subcellularLocation>
</comment>
<dbReference type="GeneID" id="20964374"/>
<dbReference type="RefSeq" id="YP_009094084.1">
    <property type="nucleotide sequence ID" value="NC_025351.1"/>
</dbReference>
<dbReference type="Proteomes" id="UP000116133">
    <property type="component" value="Segment"/>
</dbReference>
<reference evidence="7 8" key="1">
    <citation type="journal article" date="2012" name="PLoS Pathog.">
        <title>Cedar virus: a novel henipavirus isolated from Australian bats.</title>
        <authorList>
            <person name="Marsh G.A."/>
            <person name="de Jong C."/>
            <person name="Barr J.A."/>
            <person name="Tachedjian M."/>
            <person name="Smith C."/>
            <person name="Middleton D."/>
            <person name="Yu M."/>
            <person name="Todd S."/>
            <person name="Foord A.J."/>
            <person name="Haring V."/>
            <person name="Payne J."/>
            <person name="Robinson R."/>
            <person name="Broz I."/>
            <person name="Crameri G."/>
            <person name="Field H.E."/>
            <person name="Wang L.F."/>
        </authorList>
    </citation>
    <scope>NUCLEOTIDE SEQUENCE [LARGE SCALE GENOMIC DNA]</scope>
    <source>
        <strain evidence="7">CG1a</strain>
    </source>
</reference>
<dbReference type="Pfam" id="PF23765">
    <property type="entry name" value="Matrix_Paramyxo_C"/>
    <property type="match status" value="1"/>
</dbReference>
<protein>
    <recommendedName>
        <fullName evidence="2">Matrix protein</fullName>
    </recommendedName>
</protein>
<dbReference type="Gene3D" id="2.70.20.50">
    <property type="entry name" value="Viral matrix protein, N-terminal domain"/>
    <property type="match status" value="1"/>
</dbReference>
<proteinExistence type="predicted"/>
<evidence type="ECO:0000256" key="3">
    <source>
        <dbReference type="ARBA" id="ARBA00022844"/>
    </source>
</evidence>
<dbReference type="Pfam" id="PF00661">
    <property type="entry name" value="Matrix_Paramyxo_N"/>
    <property type="match status" value="1"/>
</dbReference>
<dbReference type="InterPro" id="IPR055413">
    <property type="entry name" value="Matrix_Paramyxo_C"/>
</dbReference>
<dbReference type="EMBL" id="JQ001776">
    <property type="protein sequence ID" value="AFP87277.1"/>
    <property type="molecule type" value="Viral_cRNA"/>
</dbReference>
<feature type="domain" description="Matrix protein N-terminal" evidence="5">
    <location>
        <begin position="27"/>
        <end position="193"/>
    </location>
</feature>
<evidence type="ECO:0000259" key="6">
    <source>
        <dbReference type="Pfam" id="PF23765"/>
    </source>
</evidence>
<dbReference type="SMR" id="J7H0J9"/>
<dbReference type="OrthoDB" id="5228at10239"/>
<evidence type="ECO:0000256" key="2">
    <source>
        <dbReference type="ARBA" id="ARBA00017678"/>
    </source>
</evidence>
<accession>J7H0J9</accession>
<gene>
    <name evidence="7" type="primary">M</name>
</gene>
<dbReference type="InterPro" id="IPR042540">
    <property type="entry name" value="Matrix_N"/>
</dbReference>
<sequence length="360" mass="40899">MDPSDLRRIIMEDDKSLVNNDDSTETDFLEKTWREGSKIDKITPEVDENGNMVPKYVVFNPGKNERKTSGYQYMICYGFIEDGPINGSPRVKGNIRTTASFPLGVGKTYSSPEEILQELTTLKITVRRTAGSNEKLVYGITGPLNHLYPWYKVLTGGSIFSAVKVCRNVDQILLDRPQILRVFFLSITKLTDKGVYMIPKSVLDFRSDNSMAFNLLVYLKIDTDITKAGIRGIVNKEGERITSFMLHIGNFTRRGGKHYSVEYCKRKIDKMKLTFALGTIGGLSLHIRIDGRISKRLQAQVGFQRNICYSLMDTNPWLNKLTWNNSCEIHKVTAVIQPSVPKDFMLYEDILIDNTGKILK</sequence>
<dbReference type="GO" id="GO:0039660">
    <property type="term" value="F:structural constituent of virion"/>
    <property type="evidence" value="ECO:0007669"/>
    <property type="project" value="UniProtKB-KW"/>
</dbReference>
<organism evidence="7 8">
    <name type="scientific">Cedar virus</name>
    <dbReference type="NCBI Taxonomy" id="1221391"/>
    <lineage>
        <taxon>Viruses</taxon>
        <taxon>Riboviria</taxon>
        <taxon>Orthornavirae</taxon>
        <taxon>Negarnaviricota</taxon>
        <taxon>Haploviricotina</taxon>
        <taxon>Monjiviricetes</taxon>
        <taxon>Mononegavirales</taxon>
        <taxon>Paramyxoviridae</taxon>
        <taxon>Orthoparamyxovirinae</taxon>
        <taxon>Henipavirus</taxon>
        <taxon>Henipavirus cedarense</taxon>
    </lineage>
</organism>
<dbReference type="Gene3D" id="2.70.20.60">
    <property type="entry name" value="Viral matrix protein, C-terminal domain"/>
    <property type="match status" value="1"/>
</dbReference>
<evidence type="ECO:0000256" key="4">
    <source>
        <dbReference type="ARBA" id="ARBA00023311"/>
    </source>
</evidence>
<evidence type="ECO:0000256" key="1">
    <source>
        <dbReference type="ARBA" id="ARBA00004328"/>
    </source>
</evidence>
<dbReference type="GO" id="GO:0044423">
    <property type="term" value="C:virion component"/>
    <property type="evidence" value="ECO:0007669"/>
    <property type="project" value="UniProtKB-KW"/>
</dbReference>
<name>J7H0J9_9MONO</name>
<evidence type="ECO:0000259" key="5">
    <source>
        <dbReference type="Pfam" id="PF00661"/>
    </source>
</evidence>
<dbReference type="GO" id="GO:0019068">
    <property type="term" value="P:virion assembly"/>
    <property type="evidence" value="ECO:0007669"/>
    <property type="project" value="InterPro"/>
</dbReference>